<feature type="compositionally biased region" description="Basic and acidic residues" evidence="1">
    <location>
        <begin position="1"/>
        <end position="22"/>
    </location>
</feature>
<feature type="region of interest" description="Disordered" evidence="1">
    <location>
        <begin position="275"/>
        <end position="299"/>
    </location>
</feature>
<feature type="region of interest" description="Disordered" evidence="1">
    <location>
        <begin position="348"/>
        <end position="383"/>
    </location>
</feature>
<name>A0AAN7XSE7_ELEMC</name>
<feature type="region of interest" description="Disordered" evidence="1">
    <location>
        <begin position="516"/>
        <end position="535"/>
    </location>
</feature>
<evidence type="ECO:0000313" key="2">
    <source>
        <dbReference type="EMBL" id="KAK5868983.1"/>
    </source>
</evidence>
<dbReference type="EMBL" id="JAUZQC010000007">
    <property type="protein sequence ID" value="KAK5868983.1"/>
    <property type="molecule type" value="Genomic_DNA"/>
</dbReference>
<keyword evidence="3" id="KW-1185">Reference proteome</keyword>
<feature type="region of interest" description="Disordered" evidence="1">
    <location>
        <begin position="1"/>
        <end position="55"/>
    </location>
</feature>
<feature type="region of interest" description="Disordered" evidence="1">
    <location>
        <begin position="404"/>
        <end position="439"/>
    </location>
</feature>
<reference evidence="2 3" key="1">
    <citation type="journal article" date="2023" name="Genes (Basel)">
        <title>Chromosome-Level Genome Assembly and Circadian Gene Repertoire of the Patagonia Blennie Eleginops maclovinus-The Closest Ancestral Proxy of Antarctic Cryonotothenioids.</title>
        <authorList>
            <person name="Cheng C.C."/>
            <person name="Rivera-Colon A.G."/>
            <person name="Minhas B.F."/>
            <person name="Wilson L."/>
            <person name="Rayamajhi N."/>
            <person name="Vargas-Chacoff L."/>
            <person name="Catchen J.M."/>
        </authorList>
    </citation>
    <scope>NUCLEOTIDE SEQUENCE [LARGE SCALE GENOMIC DNA]</scope>
    <source>
        <strain evidence="2">JMC-PN-2008</strain>
    </source>
</reference>
<accession>A0AAN7XSE7</accession>
<feature type="compositionally biased region" description="Polar residues" evidence="1">
    <location>
        <begin position="404"/>
        <end position="430"/>
    </location>
</feature>
<sequence length="535" mass="58827">MMESEKHPYNKEKLNKTSKEEAAKEEDDFTGDHSNSANTSRGPVQIVSHQTEPSHGAEAMLSWMEQFPAYVLSNGQQSTHKAENFSEDADPVKYIPFISKAEPLTQQHTSLAKPKDNKTEGLKWIDALKTGLGLGFVVRGTLCPQSKPSESQVQRQTKPVQHQGNTAGKFGEIHHNKSTVKETTALASYQVTPPTEWSFGSKDPTDMTLQVPAAKKPEPGQRIYKKMVRRLPTGNLDSKKAEAQPKTETSQSPAQKFSSVNKGSSKLTCLAIGQKPAEAQVNKKGKKAEPKGATEEEEDLKICLGAKSERSRAIAVKMRLRRKLVKRKQDKLDLVGCIQKAAGGMVIPVPESSQQHGGTAMEGNTTKTHNKPHKQPKPDRNTFIQKNKMKAQVLKVPGVEGTATTAQNNAAIRNPTTAAPETSTRPQQEPQDPAVKPKKRCKAVYIQPNHTGNVPEKEKHGDTKGELHQDTEGGVIWLDYQVEREEQWAAITSEAAPKAVPAGGRWHPFTVNPSCSHKERCHNAGTSLPSNVQEW</sequence>
<evidence type="ECO:0000256" key="1">
    <source>
        <dbReference type="SAM" id="MobiDB-lite"/>
    </source>
</evidence>
<feature type="region of interest" description="Disordered" evidence="1">
    <location>
        <begin position="146"/>
        <end position="171"/>
    </location>
</feature>
<reference evidence="2 3" key="2">
    <citation type="journal article" date="2023" name="Mol. Biol. Evol.">
        <title>Genomics of Secondarily Temperate Adaptation in the Only Non-Antarctic Icefish.</title>
        <authorList>
            <person name="Rivera-Colon A.G."/>
            <person name="Rayamajhi N."/>
            <person name="Minhas B.F."/>
            <person name="Madrigal G."/>
            <person name="Bilyk K.T."/>
            <person name="Yoon V."/>
            <person name="Hune M."/>
            <person name="Gregory S."/>
            <person name="Cheng C.H.C."/>
            <person name="Catchen J.M."/>
        </authorList>
    </citation>
    <scope>NUCLEOTIDE SEQUENCE [LARGE SCALE GENOMIC DNA]</scope>
    <source>
        <strain evidence="2">JMC-PN-2008</strain>
    </source>
</reference>
<feature type="compositionally biased region" description="Polar residues" evidence="1">
    <location>
        <begin position="246"/>
        <end position="263"/>
    </location>
</feature>
<gene>
    <name evidence="2" type="ORF">PBY51_009949</name>
</gene>
<feature type="compositionally biased region" description="Polar residues" evidence="1">
    <location>
        <begin position="524"/>
        <end position="535"/>
    </location>
</feature>
<comment type="caution">
    <text evidence="2">The sequence shown here is derived from an EMBL/GenBank/DDBJ whole genome shotgun (WGS) entry which is preliminary data.</text>
</comment>
<proteinExistence type="predicted"/>
<feature type="region of interest" description="Disordered" evidence="1">
    <location>
        <begin position="230"/>
        <end position="263"/>
    </location>
</feature>
<evidence type="ECO:0000313" key="3">
    <source>
        <dbReference type="Proteomes" id="UP001346869"/>
    </source>
</evidence>
<feature type="compositionally biased region" description="Polar residues" evidence="1">
    <location>
        <begin position="351"/>
        <end position="367"/>
    </location>
</feature>
<feature type="compositionally biased region" description="Basic and acidic residues" evidence="1">
    <location>
        <begin position="455"/>
        <end position="469"/>
    </location>
</feature>
<feature type="compositionally biased region" description="Polar residues" evidence="1">
    <location>
        <begin position="32"/>
        <end position="53"/>
    </location>
</feature>
<feature type="compositionally biased region" description="Polar residues" evidence="1">
    <location>
        <begin position="146"/>
        <end position="166"/>
    </location>
</feature>
<protein>
    <submittedName>
        <fullName evidence="2">Uncharacterized protein</fullName>
    </submittedName>
</protein>
<organism evidence="2 3">
    <name type="scientific">Eleginops maclovinus</name>
    <name type="common">Patagonian blennie</name>
    <name type="synonym">Eleginus maclovinus</name>
    <dbReference type="NCBI Taxonomy" id="56733"/>
    <lineage>
        <taxon>Eukaryota</taxon>
        <taxon>Metazoa</taxon>
        <taxon>Chordata</taxon>
        <taxon>Craniata</taxon>
        <taxon>Vertebrata</taxon>
        <taxon>Euteleostomi</taxon>
        <taxon>Actinopterygii</taxon>
        <taxon>Neopterygii</taxon>
        <taxon>Teleostei</taxon>
        <taxon>Neoteleostei</taxon>
        <taxon>Acanthomorphata</taxon>
        <taxon>Eupercaria</taxon>
        <taxon>Perciformes</taxon>
        <taxon>Notothenioidei</taxon>
        <taxon>Eleginopidae</taxon>
        <taxon>Eleginops</taxon>
    </lineage>
</organism>
<dbReference type="Proteomes" id="UP001346869">
    <property type="component" value="Unassembled WGS sequence"/>
</dbReference>
<feature type="region of interest" description="Disordered" evidence="1">
    <location>
        <begin position="450"/>
        <end position="469"/>
    </location>
</feature>
<dbReference type="AlphaFoldDB" id="A0AAN7XSE7"/>